<dbReference type="PANTHER" id="PTHR21432">
    <property type="entry name" value="ACETYL-COA HYDROLASE-RELATED"/>
    <property type="match status" value="1"/>
</dbReference>
<keyword evidence="6" id="KW-0378">Hydrolase</keyword>
<sequence length="447" mass="49662">MSLKQEYKKKIVSANEAVKVVKSGDWVDYSFCLGQPVALDQALALRKEELFDVKIRGGLRMAPLAVVDVDPEREHFCYNSWHFSGLERQLSDKGLCNYIPMIYRNKPLHYRKSLEVDVAMIMVTPMDEYGNFNFSFTNSATKAIVEKAKIVIVEVNENLPRVIGGKENSIHLSEIDFIVEGNHPDIPVINPGKISEEEIKIAALIAAEIPNGATIQLGIGGLPNAVGTMIAESDLKDLGFHTEMLVDAYMVIDKAGKMTNKKKNINMGKGVFSFCAGSSDLYEWVRGNRQIESYPINYVNDPAVMSQIDHFITINNCIEVDLYGQVASESAGKRHISGTGGQLDFVTGGYLSNGGKSFIALTSTFVDKKSGELKSRLVPSLMESTAITNPRSQAHCLVTEWGIADLAGRTTWERAERIIQISHPSFHDELIKQAEKLGIWRKTNKRM</sequence>
<dbReference type="InterPro" id="IPR038460">
    <property type="entry name" value="AcetylCoA_hyd_C_sf"/>
</dbReference>
<dbReference type="Gene3D" id="3.30.750.70">
    <property type="entry name" value="4-hydroxybutyrate coenzyme like domains"/>
    <property type="match status" value="1"/>
</dbReference>
<proteinExistence type="inferred from homology"/>
<dbReference type="EC" id="2.8.3.-" evidence="3"/>
<feature type="binding site" evidence="3">
    <location>
        <position position="318"/>
    </location>
    <ligand>
        <name>CoA</name>
        <dbReference type="ChEBI" id="CHEBI:57287"/>
    </ligand>
</feature>
<evidence type="ECO:0000313" key="7">
    <source>
        <dbReference type="Proteomes" id="UP001243623"/>
    </source>
</evidence>
<comment type="pathway">
    <text evidence="3">Lipid metabolism; butanoate metabolism.</text>
</comment>
<keyword evidence="2 3" id="KW-0808">Transferase</keyword>
<dbReference type="Gene3D" id="3.40.1080.10">
    <property type="entry name" value="Glutaconate Coenzyme A-transferase"/>
    <property type="match status" value="1"/>
</dbReference>
<dbReference type="Pfam" id="PF02550">
    <property type="entry name" value="AcetylCoA_hydro"/>
    <property type="match status" value="1"/>
</dbReference>
<dbReference type="InterPro" id="IPR023990">
    <property type="entry name" value="Butryl-CoA_acetate_CoA_Tfrase"/>
</dbReference>
<feature type="active site" description="5-glutamyl coenzyme A thioester intermediate" evidence="3">
    <location>
        <position position="243"/>
    </location>
</feature>
<name>A0A9Y2AJS5_9FIRM</name>
<keyword evidence="3" id="KW-0443">Lipid metabolism</keyword>
<comment type="function">
    <text evidence="3">Coenzyme A-transferase that converts butyrate to butyryl-CoA.</text>
</comment>
<comment type="similarity">
    <text evidence="1 3">Belongs to the acetyl-CoA hydrolase/transferase family.</text>
</comment>
<dbReference type="EMBL" id="CP120678">
    <property type="protein sequence ID" value="WIW71151.1"/>
    <property type="molecule type" value="Genomic_DNA"/>
</dbReference>
<organism evidence="6 7">
    <name type="scientific">Selenobaculum gibii</name>
    <dbReference type="NCBI Taxonomy" id="3054208"/>
    <lineage>
        <taxon>Bacteria</taxon>
        <taxon>Bacillati</taxon>
        <taxon>Bacillota</taxon>
        <taxon>Negativicutes</taxon>
        <taxon>Selenomonadales</taxon>
        <taxon>Selenomonadaceae</taxon>
        <taxon>Selenobaculum</taxon>
    </lineage>
</organism>
<dbReference type="RefSeq" id="WP_147666770.1">
    <property type="nucleotide sequence ID" value="NZ_CP120678.1"/>
</dbReference>
<dbReference type="GO" id="GO:0006084">
    <property type="term" value="P:acetyl-CoA metabolic process"/>
    <property type="evidence" value="ECO:0007669"/>
    <property type="project" value="UniProtKB-UniRule"/>
</dbReference>
<dbReference type="SUPFAM" id="SSF100950">
    <property type="entry name" value="NagB/RpiA/CoA transferase-like"/>
    <property type="match status" value="2"/>
</dbReference>
<feature type="binding site" evidence="3">
    <location>
        <position position="341"/>
    </location>
    <ligand>
        <name>CoA</name>
        <dbReference type="ChEBI" id="CHEBI:57287"/>
    </ligand>
</feature>
<dbReference type="GO" id="GO:0008775">
    <property type="term" value="F:acetate CoA-transferase activity"/>
    <property type="evidence" value="ECO:0007669"/>
    <property type="project" value="InterPro"/>
</dbReference>
<dbReference type="GO" id="GO:0019605">
    <property type="term" value="P:butyrate metabolic process"/>
    <property type="evidence" value="ECO:0007669"/>
    <property type="project" value="UniProtKB-UniRule"/>
</dbReference>
<gene>
    <name evidence="6" type="ORF">P3F81_02140</name>
</gene>
<evidence type="ECO:0000313" key="6">
    <source>
        <dbReference type="EMBL" id="WIW71151.1"/>
    </source>
</evidence>
<dbReference type="HAMAP" id="MF_03228">
    <property type="entry name" value="But_CoA_trans"/>
    <property type="match status" value="1"/>
</dbReference>
<dbReference type="GO" id="GO:0005737">
    <property type="term" value="C:cytoplasm"/>
    <property type="evidence" value="ECO:0007669"/>
    <property type="project" value="UniProtKB-SubCell"/>
</dbReference>
<dbReference type="KEGG" id="sgbi:P3F81_02140"/>
<comment type="subcellular location">
    <subcellularLocation>
        <location evidence="3">Cytoplasm</location>
    </subcellularLocation>
</comment>
<evidence type="ECO:0000256" key="1">
    <source>
        <dbReference type="ARBA" id="ARBA00009632"/>
    </source>
</evidence>
<keyword evidence="3" id="KW-0276">Fatty acid metabolism</keyword>
<dbReference type="PANTHER" id="PTHR21432:SF20">
    <property type="entry name" value="ACETYL-COA HYDROLASE"/>
    <property type="match status" value="1"/>
</dbReference>
<evidence type="ECO:0000256" key="2">
    <source>
        <dbReference type="ARBA" id="ARBA00022679"/>
    </source>
</evidence>
<dbReference type="InterPro" id="IPR026888">
    <property type="entry name" value="AcetylCoA_hyd_C"/>
</dbReference>
<evidence type="ECO:0000256" key="3">
    <source>
        <dbReference type="HAMAP-Rule" id="MF_03228"/>
    </source>
</evidence>
<keyword evidence="7" id="KW-1185">Reference proteome</keyword>
<dbReference type="GO" id="GO:0016787">
    <property type="term" value="F:hydrolase activity"/>
    <property type="evidence" value="ECO:0007669"/>
    <property type="project" value="UniProtKB-KW"/>
</dbReference>
<dbReference type="Proteomes" id="UP001243623">
    <property type="component" value="Chromosome"/>
</dbReference>
<evidence type="ECO:0000259" key="5">
    <source>
        <dbReference type="Pfam" id="PF13336"/>
    </source>
</evidence>
<feature type="domain" description="Acetyl-CoA hydrolase/transferase N-terminal" evidence="4">
    <location>
        <begin position="4"/>
        <end position="189"/>
    </location>
</feature>
<dbReference type="Gene3D" id="3.40.1080.20">
    <property type="entry name" value="Acetyl-CoA hydrolase/transferase C-terminal domain"/>
    <property type="match status" value="1"/>
</dbReference>
<feature type="binding site" evidence="3">
    <location>
        <begin position="218"/>
        <end position="222"/>
    </location>
    <ligand>
        <name>CoA</name>
        <dbReference type="ChEBI" id="CHEBI:57287"/>
    </ligand>
</feature>
<dbReference type="InterPro" id="IPR037171">
    <property type="entry name" value="NagB/RpiA_transferase-like"/>
</dbReference>
<feature type="domain" description="Acetyl-CoA hydrolase/transferase C-terminal" evidence="5">
    <location>
        <begin position="277"/>
        <end position="434"/>
    </location>
</feature>
<accession>A0A9Y2AJS5</accession>
<keyword evidence="3" id="KW-0963">Cytoplasm</keyword>
<dbReference type="InterPro" id="IPR046433">
    <property type="entry name" value="ActCoA_hydro"/>
</dbReference>
<dbReference type="AlphaFoldDB" id="A0A9Y2AJS5"/>
<evidence type="ECO:0000259" key="4">
    <source>
        <dbReference type="Pfam" id="PF02550"/>
    </source>
</evidence>
<protein>
    <recommendedName>
        <fullName evidence="3">Probable butyrate:acetyl-CoA coenzyme A-transferase</fullName>
        <shortName evidence="3">Butyrate CoA-transferase</shortName>
        <ecNumber evidence="3">2.8.3.-</ecNumber>
    </recommendedName>
</protein>
<reference evidence="6" key="1">
    <citation type="submission" date="2023-03" db="EMBL/GenBank/DDBJ databases">
        <title>Selenobaculum gbiensis gen. nov. sp. nov., a new bacterium isolated from the gut microbiota of IBD patient.</title>
        <authorList>
            <person name="Yeo S."/>
            <person name="Park H."/>
            <person name="Huh C.S."/>
        </authorList>
    </citation>
    <scope>NUCLEOTIDE SEQUENCE</scope>
    <source>
        <strain evidence="6">ICN-92133</strain>
    </source>
</reference>
<dbReference type="GO" id="GO:0006083">
    <property type="term" value="P:acetate metabolic process"/>
    <property type="evidence" value="ECO:0007669"/>
    <property type="project" value="InterPro"/>
</dbReference>
<comment type="catalytic activity">
    <reaction evidence="3">
        <text>butanoate + acetyl-CoA = butanoyl-CoA + acetate</text>
        <dbReference type="Rhea" id="RHEA:30071"/>
        <dbReference type="ChEBI" id="CHEBI:17968"/>
        <dbReference type="ChEBI" id="CHEBI:30089"/>
        <dbReference type="ChEBI" id="CHEBI:57288"/>
        <dbReference type="ChEBI" id="CHEBI:57371"/>
    </reaction>
</comment>
<dbReference type="InterPro" id="IPR003702">
    <property type="entry name" value="ActCoA_hydro_N"/>
</dbReference>
<dbReference type="Pfam" id="PF13336">
    <property type="entry name" value="AcetylCoA_hyd_C"/>
    <property type="match status" value="1"/>
</dbReference>